<organism evidence="1">
    <name type="scientific">bioreactor metagenome</name>
    <dbReference type="NCBI Taxonomy" id="1076179"/>
    <lineage>
        <taxon>unclassified sequences</taxon>
        <taxon>metagenomes</taxon>
        <taxon>ecological metagenomes</taxon>
    </lineage>
</organism>
<accession>A0A644VZ27</accession>
<dbReference type="AlphaFoldDB" id="A0A644VZ27"/>
<protein>
    <submittedName>
        <fullName evidence="1">Uncharacterized protein</fullName>
    </submittedName>
</protein>
<comment type="caution">
    <text evidence="1">The sequence shown here is derived from an EMBL/GenBank/DDBJ whole genome shotgun (WGS) entry which is preliminary data.</text>
</comment>
<name>A0A644VZ27_9ZZZZ</name>
<sequence>MDCFGQGFQVLDGAEETGGLDHQGCGIAACEGALQGLCVDPPVFGGQFRMVELPAPAVGAEHVPRLGIHVPSPENPALLHRRCRENRRLCGGGGSVVHGGVGDLHACEFTDHGLVLEDGLEGSLGHFRLVGSVARGEFSPGDDAVHGGGDEMVIDARTEEAGQVVGVPVAPGQFPEVPDHLRLRKGLRKVREVLLPDLLRDTREKIVNGADAEVFEHPAPVFRRGGNVPAHGGLSYSLSASSSSTSLA</sequence>
<proteinExistence type="predicted"/>
<gene>
    <name evidence="1" type="ORF">SDC9_42863</name>
</gene>
<dbReference type="EMBL" id="VSSQ01000520">
    <property type="protein sequence ID" value="MPL96681.1"/>
    <property type="molecule type" value="Genomic_DNA"/>
</dbReference>
<evidence type="ECO:0000313" key="1">
    <source>
        <dbReference type="EMBL" id="MPL96681.1"/>
    </source>
</evidence>
<reference evidence="1" key="1">
    <citation type="submission" date="2019-08" db="EMBL/GenBank/DDBJ databases">
        <authorList>
            <person name="Kucharzyk K."/>
            <person name="Murdoch R.W."/>
            <person name="Higgins S."/>
            <person name="Loffler F."/>
        </authorList>
    </citation>
    <scope>NUCLEOTIDE SEQUENCE</scope>
</reference>